<keyword evidence="3" id="KW-1185">Reference proteome</keyword>
<feature type="region of interest" description="Disordered" evidence="1">
    <location>
        <begin position="1"/>
        <end position="28"/>
    </location>
</feature>
<protein>
    <submittedName>
        <fullName evidence="2">Uncharacterized protein</fullName>
    </submittedName>
</protein>
<gene>
    <name evidence="2" type="ORF">UPYG_G00053710</name>
</gene>
<organism evidence="2 3">
    <name type="scientific">Umbra pygmaea</name>
    <name type="common">Eastern mudminnow</name>
    <dbReference type="NCBI Taxonomy" id="75934"/>
    <lineage>
        <taxon>Eukaryota</taxon>
        <taxon>Metazoa</taxon>
        <taxon>Chordata</taxon>
        <taxon>Craniata</taxon>
        <taxon>Vertebrata</taxon>
        <taxon>Euteleostomi</taxon>
        <taxon>Actinopterygii</taxon>
        <taxon>Neopterygii</taxon>
        <taxon>Teleostei</taxon>
        <taxon>Protacanthopterygii</taxon>
        <taxon>Esociformes</taxon>
        <taxon>Umbridae</taxon>
        <taxon>Umbra</taxon>
    </lineage>
</organism>
<proteinExistence type="predicted"/>
<comment type="caution">
    <text evidence="2">The sequence shown here is derived from an EMBL/GenBank/DDBJ whole genome shotgun (WGS) entry which is preliminary data.</text>
</comment>
<dbReference type="EMBL" id="JAGEUA010000002">
    <property type="protein sequence ID" value="KAL1005036.1"/>
    <property type="molecule type" value="Genomic_DNA"/>
</dbReference>
<feature type="compositionally biased region" description="Basic and acidic residues" evidence="1">
    <location>
        <begin position="16"/>
        <end position="28"/>
    </location>
</feature>
<reference evidence="2 3" key="1">
    <citation type="submission" date="2024-06" db="EMBL/GenBank/DDBJ databases">
        <authorList>
            <person name="Pan Q."/>
            <person name="Wen M."/>
            <person name="Jouanno E."/>
            <person name="Zahm M."/>
            <person name="Klopp C."/>
            <person name="Cabau C."/>
            <person name="Louis A."/>
            <person name="Berthelot C."/>
            <person name="Parey E."/>
            <person name="Roest Crollius H."/>
            <person name="Montfort J."/>
            <person name="Robinson-Rechavi M."/>
            <person name="Bouchez O."/>
            <person name="Lampietro C."/>
            <person name="Lopez Roques C."/>
            <person name="Donnadieu C."/>
            <person name="Postlethwait J."/>
            <person name="Bobe J."/>
            <person name="Verreycken H."/>
            <person name="Guiguen Y."/>
        </authorList>
    </citation>
    <scope>NUCLEOTIDE SEQUENCE [LARGE SCALE GENOMIC DNA]</scope>
    <source>
        <strain evidence="2">Up_M1</strain>
        <tissue evidence="2">Testis</tissue>
    </source>
</reference>
<dbReference type="AlphaFoldDB" id="A0ABD0XSR4"/>
<sequence length="131" mass="15294">MSSLNPAPVKEVVGWTEKHGSGQHDEKVDMDRAVKRERNAFRIKTETYYEFITVKKEEDVEEKEDIKINAEDFSLKEKKDDLWEPEHKRLRSTIKRCEEANPEEEAVIRIYLNPSLAIESCEEASPEEDAL</sequence>
<evidence type="ECO:0000313" key="3">
    <source>
        <dbReference type="Proteomes" id="UP001557470"/>
    </source>
</evidence>
<evidence type="ECO:0000313" key="2">
    <source>
        <dbReference type="EMBL" id="KAL1005036.1"/>
    </source>
</evidence>
<dbReference type="Proteomes" id="UP001557470">
    <property type="component" value="Unassembled WGS sequence"/>
</dbReference>
<accession>A0ABD0XSR4</accession>
<name>A0ABD0XSR4_UMBPY</name>
<evidence type="ECO:0000256" key="1">
    <source>
        <dbReference type="SAM" id="MobiDB-lite"/>
    </source>
</evidence>